<accession>A0A1L7X7D8</accession>
<organism evidence="7 8">
    <name type="scientific">Phialocephala subalpina</name>
    <dbReference type="NCBI Taxonomy" id="576137"/>
    <lineage>
        <taxon>Eukaryota</taxon>
        <taxon>Fungi</taxon>
        <taxon>Dikarya</taxon>
        <taxon>Ascomycota</taxon>
        <taxon>Pezizomycotina</taxon>
        <taxon>Leotiomycetes</taxon>
        <taxon>Helotiales</taxon>
        <taxon>Mollisiaceae</taxon>
        <taxon>Phialocephala</taxon>
        <taxon>Phialocephala fortinii species complex</taxon>
    </lineage>
</organism>
<evidence type="ECO:0000256" key="1">
    <source>
        <dbReference type="ARBA" id="ARBA00004127"/>
    </source>
</evidence>
<dbReference type="EMBL" id="FJOG01000017">
    <property type="protein sequence ID" value="CZR60940.1"/>
    <property type="molecule type" value="Genomic_DNA"/>
</dbReference>
<keyword evidence="5 6" id="KW-0472">Membrane</keyword>
<name>A0A1L7X7D8_9HELO</name>
<feature type="transmembrane region" description="Helical" evidence="6">
    <location>
        <begin position="249"/>
        <end position="273"/>
    </location>
</feature>
<dbReference type="PANTHER" id="PTHR31851">
    <property type="entry name" value="FE(2+)/MN(2+) TRANSPORTER PCL1"/>
    <property type="match status" value="1"/>
</dbReference>
<dbReference type="CDD" id="cd02435">
    <property type="entry name" value="CCC1"/>
    <property type="match status" value="1"/>
</dbReference>
<reference evidence="7 8" key="1">
    <citation type="submission" date="2016-03" db="EMBL/GenBank/DDBJ databases">
        <authorList>
            <person name="Ploux O."/>
        </authorList>
    </citation>
    <scope>NUCLEOTIDE SEQUENCE [LARGE SCALE GENOMIC DNA]</scope>
    <source>
        <strain evidence="7 8">UAMH 11012</strain>
    </source>
</reference>
<dbReference type="STRING" id="576137.A0A1L7X7D8"/>
<dbReference type="OrthoDB" id="73465at2759"/>
<evidence type="ECO:0000313" key="8">
    <source>
        <dbReference type="Proteomes" id="UP000184330"/>
    </source>
</evidence>
<dbReference type="GO" id="GO:0030026">
    <property type="term" value="P:intracellular manganese ion homeostasis"/>
    <property type="evidence" value="ECO:0007669"/>
    <property type="project" value="InterPro"/>
</dbReference>
<evidence type="ECO:0000256" key="3">
    <source>
        <dbReference type="ARBA" id="ARBA00022692"/>
    </source>
</evidence>
<evidence type="ECO:0000256" key="6">
    <source>
        <dbReference type="SAM" id="Phobius"/>
    </source>
</evidence>
<keyword evidence="8" id="KW-1185">Reference proteome</keyword>
<proteinExistence type="inferred from homology"/>
<feature type="transmembrane region" description="Helical" evidence="6">
    <location>
        <begin position="285"/>
        <end position="306"/>
    </location>
</feature>
<dbReference type="GO" id="GO:0012505">
    <property type="term" value="C:endomembrane system"/>
    <property type="evidence" value="ECO:0007669"/>
    <property type="project" value="UniProtKB-SubCell"/>
</dbReference>
<protein>
    <submittedName>
        <fullName evidence="7">Related to CCC1 Proposed vacuolar iron transport protein</fullName>
    </submittedName>
</protein>
<gene>
    <name evidence="7" type="ORF">PAC_10836</name>
</gene>
<dbReference type="AlphaFoldDB" id="A0A1L7X7D8"/>
<dbReference type="Proteomes" id="UP000184330">
    <property type="component" value="Unassembled WGS sequence"/>
</dbReference>
<dbReference type="InterPro" id="IPR008217">
    <property type="entry name" value="Ccc1_fam"/>
</dbReference>
<evidence type="ECO:0000256" key="4">
    <source>
        <dbReference type="ARBA" id="ARBA00022989"/>
    </source>
</evidence>
<dbReference type="GO" id="GO:0005384">
    <property type="term" value="F:manganese ion transmembrane transporter activity"/>
    <property type="evidence" value="ECO:0007669"/>
    <property type="project" value="InterPro"/>
</dbReference>
<keyword evidence="3 6" id="KW-0812">Transmembrane</keyword>
<evidence type="ECO:0000256" key="2">
    <source>
        <dbReference type="ARBA" id="ARBA00007049"/>
    </source>
</evidence>
<keyword evidence="4 6" id="KW-1133">Transmembrane helix</keyword>
<sequence>MSLAGLKNLFFHQTITPVPMRTNSNYDWSNASREPLLQPNNSQAHEPIHTNEYDEDTDVESQQSIHLKNEKADKKKGFRIDARVISDATIGLSDGLTVPFALTAGLSALGNTNVVIYGGLAELIAGAISMGLGGYLGAKSEAASYHAQREETQLLVDTNPRAVVQSVASVFEPYELPKQTLQDLSSHLAESPHLVDFIMQFQHCEEPPASSRALTSALTIALGYFFGGLLPLMPYFFVGSDQVYEGLYISIGVMVVALFLFGYIKTCVVVGFGGGKCIRAGCLGGIQMVVVGSLAAGAAMGLVKLFDSGEGKTKSA</sequence>
<comment type="similarity">
    <text evidence="2">Belongs to the CCC1 family.</text>
</comment>
<feature type="transmembrane region" description="Helical" evidence="6">
    <location>
        <begin position="217"/>
        <end position="237"/>
    </location>
</feature>
<feature type="transmembrane region" description="Helical" evidence="6">
    <location>
        <begin position="114"/>
        <end position="136"/>
    </location>
</feature>
<comment type="subcellular location">
    <subcellularLocation>
        <location evidence="1">Endomembrane system</location>
        <topology evidence="1">Multi-pass membrane protein</topology>
    </subcellularLocation>
</comment>
<evidence type="ECO:0000313" key="7">
    <source>
        <dbReference type="EMBL" id="CZR60940.1"/>
    </source>
</evidence>
<evidence type="ECO:0000256" key="5">
    <source>
        <dbReference type="ARBA" id="ARBA00023136"/>
    </source>
</evidence>
<dbReference type="Pfam" id="PF01988">
    <property type="entry name" value="VIT1"/>
    <property type="match status" value="1"/>
</dbReference>